<evidence type="ECO:0000256" key="2">
    <source>
        <dbReference type="SAM" id="Phobius"/>
    </source>
</evidence>
<dbReference type="Pfam" id="PF22564">
    <property type="entry name" value="HAAS"/>
    <property type="match status" value="1"/>
</dbReference>
<feature type="compositionally biased region" description="Low complexity" evidence="1">
    <location>
        <begin position="288"/>
        <end position="314"/>
    </location>
</feature>
<dbReference type="RefSeq" id="WP_212999957.1">
    <property type="nucleotide sequence ID" value="NZ_BAAATW010000021.1"/>
</dbReference>
<feature type="transmembrane region" description="Helical" evidence="2">
    <location>
        <begin position="157"/>
        <end position="173"/>
    </location>
</feature>
<protein>
    <submittedName>
        <fullName evidence="3">Uncharacterized protein</fullName>
    </submittedName>
</protein>
<sequence length="326" mass="34753">MNSTAQDEITAYVFAVRAALGDLPEAQRDELLEDLTEHLTEVMADGEGPLTDRVGSPEAYAAELRGTAPFVGGFPDPPTRPNPLIELRDQVLPVLRTADVKVGGVLGYERASDFGRLLRPAWWVLRGYLAAMVVAEILDGGDQPIGLLPRIGGSDGVALILLAAGILGSIWLGRRSFRLSTWPKAVLYGTSFVLVIVALTGFTQADGYTRDSYYSNVTSYDNPYSQVEDVFVYDAQGRLVTGARLLDQNGQPIHLGNAYCYDDEGTYADAPEGVYPYCASKAPFRMPDASDAPLPSPAPSGISPSAAEPSDAPATPSPSVSPSPSK</sequence>
<evidence type="ECO:0000313" key="3">
    <source>
        <dbReference type="EMBL" id="GIM77003.1"/>
    </source>
</evidence>
<evidence type="ECO:0000313" key="4">
    <source>
        <dbReference type="Proteomes" id="UP000680865"/>
    </source>
</evidence>
<keyword evidence="4" id="KW-1185">Reference proteome</keyword>
<comment type="caution">
    <text evidence="3">The sequence shown here is derived from an EMBL/GenBank/DDBJ whole genome shotgun (WGS) entry which is preliminary data.</text>
</comment>
<accession>A0A919STX9</accession>
<gene>
    <name evidence="3" type="ORF">Aco04nite_53200</name>
</gene>
<dbReference type="AlphaFoldDB" id="A0A919STX9"/>
<feature type="transmembrane region" description="Helical" evidence="2">
    <location>
        <begin position="120"/>
        <end position="137"/>
    </location>
</feature>
<reference evidence="3" key="1">
    <citation type="submission" date="2021-03" db="EMBL/GenBank/DDBJ databases">
        <title>Whole genome shotgun sequence of Actinoplanes consettensis NBRC 14913.</title>
        <authorList>
            <person name="Komaki H."/>
            <person name="Tamura T."/>
        </authorList>
    </citation>
    <scope>NUCLEOTIDE SEQUENCE</scope>
    <source>
        <strain evidence="3">NBRC 14913</strain>
    </source>
</reference>
<feature type="transmembrane region" description="Helical" evidence="2">
    <location>
        <begin position="185"/>
        <end position="202"/>
    </location>
</feature>
<feature type="region of interest" description="Disordered" evidence="1">
    <location>
        <begin position="288"/>
        <end position="326"/>
    </location>
</feature>
<evidence type="ECO:0000256" key="1">
    <source>
        <dbReference type="SAM" id="MobiDB-lite"/>
    </source>
</evidence>
<name>A0A919STX9_9ACTN</name>
<feature type="compositionally biased region" description="Pro residues" evidence="1">
    <location>
        <begin position="315"/>
        <end position="326"/>
    </location>
</feature>
<keyword evidence="2" id="KW-1133">Transmembrane helix</keyword>
<proteinExistence type="predicted"/>
<keyword evidence="2" id="KW-0472">Membrane</keyword>
<keyword evidence="2" id="KW-0812">Transmembrane</keyword>
<dbReference type="Proteomes" id="UP000680865">
    <property type="component" value="Unassembled WGS sequence"/>
</dbReference>
<dbReference type="EMBL" id="BOQP01000029">
    <property type="protein sequence ID" value="GIM77003.1"/>
    <property type="molecule type" value="Genomic_DNA"/>
</dbReference>
<organism evidence="3 4">
    <name type="scientific">Winogradskya consettensis</name>
    <dbReference type="NCBI Taxonomy" id="113560"/>
    <lineage>
        <taxon>Bacteria</taxon>
        <taxon>Bacillati</taxon>
        <taxon>Actinomycetota</taxon>
        <taxon>Actinomycetes</taxon>
        <taxon>Micromonosporales</taxon>
        <taxon>Micromonosporaceae</taxon>
        <taxon>Winogradskya</taxon>
    </lineage>
</organism>